<dbReference type="Proteomes" id="UP001385951">
    <property type="component" value="Unassembled WGS sequence"/>
</dbReference>
<dbReference type="Pfam" id="PF00651">
    <property type="entry name" value="BTB"/>
    <property type="match status" value="1"/>
</dbReference>
<dbReference type="CDD" id="cd18186">
    <property type="entry name" value="BTB_POZ_ZBTB_KLHL-like"/>
    <property type="match status" value="1"/>
</dbReference>
<proteinExistence type="predicted"/>
<dbReference type="SMART" id="SM00225">
    <property type="entry name" value="BTB"/>
    <property type="match status" value="1"/>
</dbReference>
<keyword evidence="3" id="KW-1185">Reference proteome</keyword>
<dbReference type="InterPro" id="IPR000210">
    <property type="entry name" value="BTB/POZ_dom"/>
</dbReference>
<protein>
    <recommendedName>
        <fullName evidence="1">BTB domain-containing protein</fullName>
    </recommendedName>
</protein>
<accession>A0AAW0GAX6</accession>
<dbReference type="SUPFAM" id="SSF54695">
    <property type="entry name" value="POZ domain"/>
    <property type="match status" value="1"/>
</dbReference>
<evidence type="ECO:0000259" key="1">
    <source>
        <dbReference type="PROSITE" id="PS50097"/>
    </source>
</evidence>
<dbReference type="PROSITE" id="PS50097">
    <property type="entry name" value="BTB"/>
    <property type="match status" value="1"/>
</dbReference>
<name>A0AAW0GAX6_9APHY</name>
<comment type="caution">
    <text evidence="2">The sequence shown here is derived from an EMBL/GenBank/DDBJ whole genome shotgun (WGS) entry which is preliminary data.</text>
</comment>
<evidence type="ECO:0000313" key="3">
    <source>
        <dbReference type="Proteomes" id="UP001385951"/>
    </source>
</evidence>
<dbReference type="AlphaFoldDB" id="A0AAW0GAX6"/>
<feature type="domain" description="BTB" evidence="1">
    <location>
        <begin position="34"/>
        <end position="108"/>
    </location>
</feature>
<dbReference type="EMBL" id="JASBNA010000006">
    <property type="protein sequence ID" value="KAK7690546.1"/>
    <property type="molecule type" value="Genomic_DNA"/>
</dbReference>
<evidence type="ECO:0000313" key="2">
    <source>
        <dbReference type="EMBL" id="KAK7690546.1"/>
    </source>
</evidence>
<reference evidence="2 3" key="1">
    <citation type="submission" date="2022-09" db="EMBL/GenBank/DDBJ databases">
        <authorList>
            <person name="Palmer J.M."/>
        </authorList>
    </citation>
    <scope>NUCLEOTIDE SEQUENCE [LARGE SCALE GENOMIC DNA]</scope>
    <source>
        <strain evidence="2 3">DSM 7382</strain>
    </source>
</reference>
<organism evidence="2 3">
    <name type="scientific">Cerrena zonata</name>
    <dbReference type="NCBI Taxonomy" id="2478898"/>
    <lineage>
        <taxon>Eukaryota</taxon>
        <taxon>Fungi</taxon>
        <taxon>Dikarya</taxon>
        <taxon>Basidiomycota</taxon>
        <taxon>Agaricomycotina</taxon>
        <taxon>Agaricomycetes</taxon>
        <taxon>Polyporales</taxon>
        <taxon>Cerrenaceae</taxon>
        <taxon>Cerrena</taxon>
    </lineage>
</organism>
<sequence>MNQPPPKKRKADENNNIKENRMRAVQAGLWHDDGNIILIAEDTPFKVHKSMLSKKSEIFRDMFSLPQPATLDESELMDGIPAVSMSDSWIDLRCILLAIYDGYQTFGTSVALSLPTISAFLRLGTKYGLTDFYESAVSRLNATFPSTLDLFMKKMDTALQECRVIDKLGTTIIMTSADAIVAINLARAHNISSILPAAFYTCSRLPPKILVEGVKDADGNRSVLSPEDLARCWAGQQTLDRLYAVAIQSLRFEIGGRLCESSDRCFDFKGYDTQEDLYKHMGCCFGSASHLDMDIGDDLCLGCVKARASAWTLFQKETWDSLLDIFDLKDSTHG</sequence>
<gene>
    <name evidence="2" type="ORF">QCA50_005644</name>
</gene>
<dbReference type="InterPro" id="IPR011333">
    <property type="entry name" value="SKP1/BTB/POZ_sf"/>
</dbReference>
<dbReference type="Gene3D" id="3.30.710.10">
    <property type="entry name" value="Potassium Channel Kv1.1, Chain A"/>
    <property type="match status" value="1"/>
</dbReference>